<evidence type="ECO:0000259" key="9">
    <source>
        <dbReference type="PROSITE" id="PS50815"/>
    </source>
</evidence>
<keyword evidence="10" id="KW-0238">DNA-binding</keyword>
<feature type="region of interest" description="Disordered" evidence="7">
    <location>
        <begin position="188"/>
        <end position="215"/>
    </location>
</feature>
<evidence type="ECO:0000256" key="2">
    <source>
        <dbReference type="ARBA" id="ARBA00010348"/>
    </source>
</evidence>
<dbReference type="EMBL" id="JAEFCI010011757">
    <property type="protein sequence ID" value="KAG5456434.1"/>
    <property type="molecule type" value="Genomic_DNA"/>
</dbReference>
<dbReference type="OrthoDB" id="1806at2759"/>
<dbReference type="GO" id="GO:0051301">
    <property type="term" value="P:cell division"/>
    <property type="evidence" value="ECO:0007669"/>
    <property type="project" value="UniProtKB-KW"/>
</dbReference>
<evidence type="ECO:0000256" key="6">
    <source>
        <dbReference type="ARBA" id="ARBA00023306"/>
    </source>
</evidence>
<dbReference type="GO" id="GO:0000776">
    <property type="term" value="C:kinetochore"/>
    <property type="evidence" value="ECO:0007669"/>
    <property type="project" value="TreeGrafter"/>
</dbReference>
<keyword evidence="11" id="KW-1185">Reference proteome</keyword>
<feature type="compositionally biased region" description="Pro residues" evidence="7">
    <location>
        <begin position="130"/>
        <end position="139"/>
    </location>
</feature>
<feature type="domain" description="HORMA" evidence="9">
    <location>
        <begin position="62"/>
        <end position="290"/>
    </location>
</feature>
<sequence>MRSTGKKKKTLSGAFVREQDLPYPHTLAAPGESRTRTRTLAAAAASLSFFFFFFFFFLYAGRVIPFPGFFFPHPGPESILFQRGVYPADDFRIAKAYGTNVLVTTDENLIAYLRRLCTHLESTRWRGDVAPPPPAPTPSPVAVGPVERGCSKSKASSSTQRSQWVLAGKITKMVMVIKSRDTCEPVERWQFDIQREDGDSESREDKKGRGPKTEKEIQAEIGQLMRQITSCVTFLPSSKSNCTFNVLVYAEKDVEVSADWADSEPHVLKNCQQVKLRSFSTSVHKVEGMVAYVPESE</sequence>
<keyword evidence="8" id="KW-0812">Transmembrane</keyword>
<evidence type="ECO:0000256" key="8">
    <source>
        <dbReference type="SAM" id="Phobius"/>
    </source>
</evidence>
<dbReference type="PANTHER" id="PTHR11842">
    <property type="entry name" value="MITOTIC SPINDLE ASSEMBLY CHECKPOINT PROTEIN MAD2"/>
    <property type="match status" value="1"/>
</dbReference>
<evidence type="ECO:0000313" key="10">
    <source>
        <dbReference type="EMBL" id="KAG5456434.1"/>
    </source>
</evidence>
<keyword evidence="3" id="KW-0132">Cell division</keyword>
<dbReference type="PANTHER" id="PTHR11842:SF11">
    <property type="entry name" value="MITOTIC SPINDLE ASSEMBLY CHECKPOINT PROTEIN MAD2A"/>
    <property type="match status" value="1"/>
</dbReference>
<evidence type="ECO:0000256" key="1">
    <source>
        <dbReference type="ARBA" id="ARBA00004123"/>
    </source>
</evidence>
<dbReference type="GO" id="GO:0003677">
    <property type="term" value="F:DNA binding"/>
    <property type="evidence" value="ECO:0007669"/>
    <property type="project" value="UniProtKB-KW"/>
</dbReference>
<keyword evidence="8" id="KW-0472">Membrane</keyword>
<dbReference type="PROSITE" id="PS50815">
    <property type="entry name" value="HORMA"/>
    <property type="match status" value="1"/>
</dbReference>
<dbReference type="InterPro" id="IPR036570">
    <property type="entry name" value="HORMA_dom_sf"/>
</dbReference>
<dbReference type="InterPro" id="IPR045091">
    <property type="entry name" value="Mad2-like"/>
</dbReference>
<feature type="region of interest" description="Disordered" evidence="7">
    <location>
        <begin position="127"/>
        <end position="157"/>
    </location>
</feature>
<dbReference type="Gene3D" id="3.30.900.10">
    <property type="entry name" value="HORMA domain"/>
    <property type="match status" value="1"/>
</dbReference>
<keyword evidence="5" id="KW-0539">Nucleus</keyword>
<reference evidence="10 11" key="1">
    <citation type="journal article" name="Sci. Rep.">
        <title>Genome-scale phylogenetic analyses confirm Olpidium as the closest living zoosporic fungus to the non-flagellated, terrestrial fungi.</title>
        <authorList>
            <person name="Chang Y."/>
            <person name="Rochon D."/>
            <person name="Sekimoto S."/>
            <person name="Wang Y."/>
            <person name="Chovatia M."/>
            <person name="Sandor L."/>
            <person name="Salamov A."/>
            <person name="Grigoriev I.V."/>
            <person name="Stajich J.E."/>
            <person name="Spatafora J.W."/>
        </authorList>
    </citation>
    <scope>NUCLEOTIDE SEQUENCE [LARGE SCALE GENOMIC DNA]</scope>
    <source>
        <strain evidence="10">S191</strain>
    </source>
</reference>
<dbReference type="InterPro" id="IPR003511">
    <property type="entry name" value="HORMA_dom"/>
</dbReference>
<evidence type="ECO:0000256" key="7">
    <source>
        <dbReference type="SAM" id="MobiDB-lite"/>
    </source>
</evidence>
<organism evidence="10 11">
    <name type="scientific">Olpidium bornovanus</name>
    <dbReference type="NCBI Taxonomy" id="278681"/>
    <lineage>
        <taxon>Eukaryota</taxon>
        <taxon>Fungi</taxon>
        <taxon>Fungi incertae sedis</taxon>
        <taxon>Olpidiomycota</taxon>
        <taxon>Olpidiomycotina</taxon>
        <taxon>Olpidiomycetes</taxon>
        <taxon>Olpidiales</taxon>
        <taxon>Olpidiaceae</taxon>
        <taxon>Olpidium</taxon>
    </lineage>
</organism>
<keyword evidence="8" id="KW-1133">Transmembrane helix</keyword>
<feature type="compositionally biased region" description="Low complexity" evidence="7">
    <location>
        <begin position="140"/>
        <end position="157"/>
    </location>
</feature>
<dbReference type="GO" id="GO:0005654">
    <property type="term" value="C:nucleoplasm"/>
    <property type="evidence" value="ECO:0007669"/>
    <property type="project" value="TreeGrafter"/>
</dbReference>
<keyword evidence="6" id="KW-0131">Cell cycle</keyword>
<evidence type="ECO:0000256" key="4">
    <source>
        <dbReference type="ARBA" id="ARBA00022776"/>
    </source>
</evidence>
<dbReference type="GO" id="GO:0007094">
    <property type="term" value="P:mitotic spindle assembly checkpoint signaling"/>
    <property type="evidence" value="ECO:0007669"/>
    <property type="project" value="TreeGrafter"/>
</dbReference>
<dbReference type="GO" id="GO:0005737">
    <property type="term" value="C:cytoplasm"/>
    <property type="evidence" value="ECO:0007669"/>
    <property type="project" value="TreeGrafter"/>
</dbReference>
<dbReference type="Proteomes" id="UP000673691">
    <property type="component" value="Unassembled WGS sequence"/>
</dbReference>
<protein>
    <submittedName>
        <fullName evidence="10">DNA-binding protein</fullName>
    </submittedName>
</protein>
<feature type="transmembrane region" description="Helical" evidence="8">
    <location>
        <begin position="40"/>
        <end position="60"/>
    </location>
</feature>
<accession>A0A8H7ZN84</accession>
<comment type="caution">
    <text evidence="10">The sequence shown here is derived from an EMBL/GenBank/DDBJ whole genome shotgun (WGS) entry which is preliminary data.</text>
</comment>
<dbReference type="Pfam" id="PF02301">
    <property type="entry name" value="HORMA"/>
    <property type="match status" value="1"/>
</dbReference>
<keyword evidence="4" id="KW-0498">Mitosis</keyword>
<evidence type="ECO:0000256" key="3">
    <source>
        <dbReference type="ARBA" id="ARBA00022618"/>
    </source>
</evidence>
<proteinExistence type="inferred from homology"/>
<dbReference type="AlphaFoldDB" id="A0A8H7ZN84"/>
<dbReference type="SUPFAM" id="SSF56019">
    <property type="entry name" value="The spindle assembly checkpoint protein mad2"/>
    <property type="match status" value="2"/>
</dbReference>
<gene>
    <name evidence="10" type="ORF">BJ554DRAFT_3827</name>
</gene>
<comment type="subcellular location">
    <subcellularLocation>
        <location evidence="1">Nucleus</location>
    </subcellularLocation>
</comment>
<evidence type="ECO:0000313" key="11">
    <source>
        <dbReference type="Proteomes" id="UP000673691"/>
    </source>
</evidence>
<evidence type="ECO:0000256" key="5">
    <source>
        <dbReference type="ARBA" id="ARBA00023242"/>
    </source>
</evidence>
<comment type="similarity">
    <text evidence="2">Belongs to the MAD2 family.</text>
</comment>
<name>A0A8H7ZN84_9FUNG</name>